<dbReference type="OrthoDB" id="5905204at2"/>
<evidence type="ECO:0000256" key="7">
    <source>
        <dbReference type="ARBA" id="ARBA00022839"/>
    </source>
</evidence>
<feature type="binding site" evidence="16">
    <location>
        <begin position="136"/>
        <end position="143"/>
    </location>
    <ligand>
        <name>ATP</name>
        <dbReference type="ChEBI" id="CHEBI:30616"/>
    </ligand>
</feature>
<dbReference type="GO" id="GO:0016887">
    <property type="term" value="F:ATP hydrolysis activity"/>
    <property type="evidence" value="ECO:0007669"/>
    <property type="project" value="RHEA"/>
</dbReference>
<comment type="catalytic activity">
    <reaction evidence="13 15">
        <text>Couples ATP hydrolysis with the unwinding of duplex DNA by translocating in the 3'-5' direction.</text>
        <dbReference type="EC" id="5.6.2.4"/>
    </reaction>
</comment>
<dbReference type="EC" id="3.1.11.5" evidence="15"/>
<comment type="cofactor">
    <cofactor evidence="15">
        <name>Mg(2+)</name>
        <dbReference type="ChEBI" id="CHEBI:18420"/>
    </cofactor>
    <text evidence="15">Binds 1 Mg(2+) ion per subunit.</text>
</comment>
<dbReference type="SUPFAM" id="SSF52540">
    <property type="entry name" value="P-loop containing nucleoside triphosphate hydrolases"/>
    <property type="match status" value="1"/>
</dbReference>
<proteinExistence type="inferred from homology"/>
<gene>
    <name evidence="15" type="primary">recB</name>
    <name evidence="19" type="ORF">SUTMEG_19220</name>
</gene>
<dbReference type="InterPro" id="IPR014016">
    <property type="entry name" value="UvrD-like_ATP-bd"/>
</dbReference>
<keyword evidence="9 15" id="KW-0460">Magnesium</keyword>
<keyword evidence="11 15" id="KW-0234">DNA repair</keyword>
<evidence type="ECO:0000259" key="18">
    <source>
        <dbReference type="PROSITE" id="PS51217"/>
    </source>
</evidence>
<sequence>MTERKSKAPVFRDDCEAASLEASACEELSLDDLPIEDLPIEEMPPEVSFDASLGASAAHEAIAPPEYFRELMDGAWEGLTDEELAGSDGEVDDIDLTGAYAAGADPEPAADAPARPADDVFNVESAPLLGTTLLEASAGTGKTFSIKHLVLRLVAELDFSIEKLLVVSFTRAATAELSARIQHHLAQASAYLSGEKTEEETDDLIVRQVRTWEAAGLDRETACARVRASLTGFDNASILTIHAFCQKMLKNHAFTASGNLSEELSDDDGDVFSDAVEDFLRRELDRLPDEGDRRALLRTESWERILRALDGQPADLVRHRAAPADDDTSPAVNAAFERFVTEMPERVAEEKARRGIQTFDDMLTGMWRTIAADTDGHFTAGIRRTYRGVLIDEFQDTDPIQFAIFDKLFLSGLSVEERLRRSLFFVGDPKQAIYRFRSADLNTYLRARAVVSGVPDGRLPRLSTNFRSSKPLVEALNAFYSRPGAGTPFMRPGLEYRSVDASGRRAGLWVKENGDFSPALPFEIWGRTEPLGSADENDGELDRAVAFDIKLWVERGRAGEALLPWEDEKDDASLVCETLDVDGKSRPMRALEARDVAVLVRSRDEARGIIAELQKLGIRVRISSQESVFATDEAMELLLLLRAVSAPADERLMKAVRTTRLFGETLADVRADDEARRIAVRERLEAARELWMQRGVAAAVESVTTGEHLAERLLPVRLGERRLANYAHLVELLHEAGRRYQTPAGLISWFERKMTDTKDDEAAKMRLESDANLVTVETIHSSKGLEYPIVYWPYAHKGYSKQKSATFRRVNPKTGEAVLEVSPVPVTEADDLAEEGMEELTRLGYVALTRASARLVVGATMIRKSERSAEWRANRLKNPFFWSLTRSWDPTQVGVVEALRELQAIEDLAGAEGIRWRETDDVLAKAQGEVERYDAARPMPDEDDFGVSPAHDVWAAWRTASFTGLTRTLGDDEPAAAHFAPRKRLELSDRILTFPRGPRAGDALHRVLETADFQAMAPETEAVRAMRTAHAERVIGETLEFSEAEKPLAAAAVARMIGDVLNSELLPGVRLRDVPPEARTAEMEFLLSMPSNLTAARLGEALARLDPRYAVPGLTEASLTGYLTGFIDLAFGAGGRFWILDWKSNAIADEREGFTEEAMAVEMTRHHYRLQYLLYGVALRRCLRARLGDEFRESMIGGAIYVFLRGLSAEDELDADGRRPGVVVDEVHPAVLWCLDELFANGWSEETVRKAEAEIGRSGARSN</sequence>
<dbReference type="RefSeq" id="WP_120177580.1">
    <property type="nucleotide sequence ID" value="NZ_AP018786.1"/>
</dbReference>
<comment type="function">
    <text evidence="15">A helicase/nuclease that prepares dsDNA breaks (DSB) for recombinational DNA repair. Binds to DSBs and unwinds DNA via a highly rapid and processive ATP-dependent bidirectional helicase activity. Unwinds dsDNA until it encounters a Chi (crossover hotspot instigator) sequence from the 3' direction. Cuts ssDNA a few nucleotides 3' to the Chi site. The properties and activities of the enzyme are changed at Chi. The Chi-altered holoenzyme produces a long 3'-ssDNA overhang and facilitates RecA-binding to the ssDNA for homologous DNA recombination and repair. Holoenzyme degrades any linearized DNA that is unable to undergo homologous recombination. In the holoenzyme this subunit contributes ATPase, 3'-5' helicase, exonuclease activity and loads RecA onto ssDNA.</text>
</comment>
<keyword evidence="8 15" id="KW-0067">ATP-binding</keyword>
<keyword evidence="3 15" id="KW-0547">Nucleotide-binding</keyword>
<dbReference type="PANTHER" id="PTHR11070">
    <property type="entry name" value="UVRD / RECB / PCRA DNA HELICASE FAMILY MEMBER"/>
    <property type="match status" value="1"/>
</dbReference>
<keyword evidence="1 15" id="KW-0540">Nuclease</keyword>
<dbReference type="GO" id="GO:0005524">
    <property type="term" value="F:ATP binding"/>
    <property type="evidence" value="ECO:0007669"/>
    <property type="project" value="UniProtKB-UniRule"/>
</dbReference>
<dbReference type="Gene3D" id="1.10.486.10">
    <property type="entry name" value="PCRA, domain 4"/>
    <property type="match status" value="1"/>
</dbReference>
<dbReference type="PROSITE" id="PS51198">
    <property type="entry name" value="UVRD_HELICASE_ATP_BIND"/>
    <property type="match status" value="1"/>
</dbReference>
<evidence type="ECO:0000256" key="14">
    <source>
        <dbReference type="ARBA" id="ARBA00048988"/>
    </source>
</evidence>
<feature type="binding site" evidence="15">
    <location>
        <position position="1005"/>
    </location>
    <ligand>
        <name>Mg(2+)</name>
        <dbReference type="ChEBI" id="CHEBI:18420"/>
    </ligand>
</feature>
<evidence type="ECO:0000256" key="12">
    <source>
        <dbReference type="ARBA" id="ARBA00023235"/>
    </source>
</evidence>
<comment type="subunit">
    <text evidence="15">Heterotrimer of RecB, RecC and RecD. All subunits contribute to DNA-binding. Interacts with RecA.</text>
</comment>
<comment type="catalytic activity">
    <reaction evidence="15">
        <text>Exonucleolytic cleavage (in the presence of ATP) in either 5'- to 3'- or 3'- to 5'-direction to yield 5'-phosphooligonucleotides.</text>
        <dbReference type="EC" id="3.1.11.5"/>
    </reaction>
</comment>
<evidence type="ECO:0000259" key="17">
    <source>
        <dbReference type="PROSITE" id="PS51198"/>
    </source>
</evidence>
<dbReference type="KEGG" id="sutt:SUTMEG_19220"/>
<evidence type="ECO:0000256" key="6">
    <source>
        <dbReference type="ARBA" id="ARBA00022806"/>
    </source>
</evidence>
<comment type="catalytic activity">
    <reaction evidence="14 15">
        <text>ATP + H2O = ADP + phosphate + H(+)</text>
        <dbReference type="Rhea" id="RHEA:13065"/>
        <dbReference type="ChEBI" id="CHEBI:15377"/>
        <dbReference type="ChEBI" id="CHEBI:15378"/>
        <dbReference type="ChEBI" id="CHEBI:30616"/>
        <dbReference type="ChEBI" id="CHEBI:43474"/>
        <dbReference type="ChEBI" id="CHEBI:456216"/>
        <dbReference type="EC" id="5.6.2.4"/>
    </reaction>
</comment>
<comment type="domain">
    <text evidence="15">The N-terminal DNA-binding domain is a ssDNA-dependent ATPase and has ATP-dependent 3'-5' helicase function. This domain interacts with RecC.</text>
</comment>
<comment type="miscellaneous">
    <text evidence="15">In the RecBCD complex, RecB has a slow 3'-5' helicase, an exonuclease activity and loads RecA onto ssDNA, RecD has a fast 5'-3' helicase activity, while RecC stimulates the ATPase and processivity of the RecB helicase and contributes to recognition of the Chi site.</text>
</comment>
<evidence type="ECO:0000256" key="3">
    <source>
        <dbReference type="ARBA" id="ARBA00022741"/>
    </source>
</evidence>
<keyword evidence="5 15" id="KW-0378">Hydrolase</keyword>
<dbReference type="InterPro" id="IPR038726">
    <property type="entry name" value="PDDEXK_AddAB-type"/>
</dbReference>
<dbReference type="GO" id="GO:0009338">
    <property type="term" value="C:exodeoxyribonuclease V complex"/>
    <property type="evidence" value="ECO:0007669"/>
    <property type="project" value="TreeGrafter"/>
</dbReference>
<comment type="similarity">
    <text evidence="15">Belongs to the helicase family. UvrD subfamily.</text>
</comment>
<evidence type="ECO:0000256" key="10">
    <source>
        <dbReference type="ARBA" id="ARBA00023125"/>
    </source>
</evidence>
<dbReference type="Proteomes" id="UP000271003">
    <property type="component" value="Chromosome"/>
</dbReference>
<dbReference type="EMBL" id="AP018786">
    <property type="protein sequence ID" value="BBF24031.1"/>
    <property type="molecule type" value="Genomic_DNA"/>
</dbReference>
<evidence type="ECO:0000256" key="4">
    <source>
        <dbReference type="ARBA" id="ARBA00022763"/>
    </source>
</evidence>
<dbReference type="Pfam" id="PF00580">
    <property type="entry name" value="UvrD-helicase"/>
    <property type="match status" value="1"/>
</dbReference>
<evidence type="ECO:0000256" key="13">
    <source>
        <dbReference type="ARBA" id="ARBA00034617"/>
    </source>
</evidence>
<dbReference type="InterPro" id="IPR011604">
    <property type="entry name" value="PDDEXK-like_dom_sf"/>
</dbReference>
<dbReference type="GO" id="GO:0005829">
    <property type="term" value="C:cytosol"/>
    <property type="evidence" value="ECO:0007669"/>
    <property type="project" value="TreeGrafter"/>
</dbReference>
<dbReference type="Gene3D" id="3.90.320.10">
    <property type="match status" value="1"/>
</dbReference>
<keyword evidence="12 15" id="KW-0413">Isomerase</keyword>
<evidence type="ECO:0000256" key="16">
    <source>
        <dbReference type="PROSITE-ProRule" id="PRU00560"/>
    </source>
</evidence>
<dbReference type="Pfam" id="PF12705">
    <property type="entry name" value="PDDEXK_1"/>
    <property type="match status" value="1"/>
</dbReference>
<dbReference type="Gene3D" id="1.10.3170.10">
    <property type="entry name" value="Recbcd, chain B, domain 2"/>
    <property type="match status" value="1"/>
</dbReference>
<keyword evidence="4 15" id="KW-0227">DNA damage</keyword>
<evidence type="ECO:0000256" key="2">
    <source>
        <dbReference type="ARBA" id="ARBA00022723"/>
    </source>
</evidence>
<comment type="domain">
    <text evidence="15">The C-terminal domain has nuclease activity and interacts with RecD. It interacts with RecA, facilitating its loading onto ssDNA.</text>
</comment>
<evidence type="ECO:0000256" key="1">
    <source>
        <dbReference type="ARBA" id="ARBA00022722"/>
    </source>
</evidence>
<feature type="region of interest" description="DNA-binding and helicase activity, interacts with RecC" evidence="15">
    <location>
        <begin position="1"/>
        <end position="926"/>
    </location>
</feature>
<dbReference type="GO" id="GO:0003677">
    <property type="term" value="F:DNA binding"/>
    <property type="evidence" value="ECO:0007669"/>
    <property type="project" value="UniProtKB-UniRule"/>
</dbReference>
<evidence type="ECO:0000313" key="20">
    <source>
        <dbReference type="Proteomes" id="UP000271003"/>
    </source>
</evidence>
<evidence type="ECO:0000256" key="9">
    <source>
        <dbReference type="ARBA" id="ARBA00022842"/>
    </source>
</evidence>
<dbReference type="GO" id="GO:0008854">
    <property type="term" value="F:exodeoxyribonuclease V activity"/>
    <property type="evidence" value="ECO:0007669"/>
    <property type="project" value="UniProtKB-EC"/>
</dbReference>
<evidence type="ECO:0000256" key="15">
    <source>
        <dbReference type="HAMAP-Rule" id="MF_01485"/>
    </source>
</evidence>
<evidence type="ECO:0000256" key="8">
    <source>
        <dbReference type="ARBA" id="ARBA00022840"/>
    </source>
</evidence>
<dbReference type="GO" id="GO:0000287">
    <property type="term" value="F:magnesium ion binding"/>
    <property type="evidence" value="ECO:0007669"/>
    <property type="project" value="UniProtKB-UniRule"/>
</dbReference>
<keyword evidence="2 15" id="KW-0479">Metal-binding</keyword>
<feature type="domain" description="UvrD-like helicase ATP-binding" evidence="17">
    <location>
        <begin position="115"/>
        <end position="469"/>
    </location>
</feature>
<dbReference type="InterPro" id="IPR027417">
    <property type="entry name" value="P-loop_NTPase"/>
</dbReference>
<evidence type="ECO:0000256" key="11">
    <source>
        <dbReference type="ARBA" id="ARBA00023204"/>
    </source>
</evidence>
<dbReference type="InterPro" id="IPR004586">
    <property type="entry name" value="RecB"/>
</dbReference>
<protein>
    <recommendedName>
        <fullName evidence="15">RecBCD enzyme subunit RecB</fullName>
        <ecNumber evidence="15">3.1.11.5</ecNumber>
        <ecNumber evidence="15">5.6.2.4</ecNumber>
    </recommendedName>
    <alternativeName>
        <fullName evidence="15">DNA 3'-5' helicase subunit RecB</fullName>
    </alternativeName>
    <alternativeName>
        <fullName evidence="15">Exonuclease V subunit RecB</fullName>
        <shortName evidence="15">ExoV subunit RecB</shortName>
    </alternativeName>
    <alternativeName>
        <fullName evidence="15">Helicase/nuclease RecBCD subunit RecB</fullName>
    </alternativeName>
</protein>
<feature type="region of interest" description="Nuclease activity, interacts with RecD and RecA" evidence="15">
    <location>
        <begin position="956"/>
        <end position="1263"/>
    </location>
</feature>
<dbReference type="GO" id="GO:0000724">
    <property type="term" value="P:double-strand break repair via homologous recombination"/>
    <property type="evidence" value="ECO:0007669"/>
    <property type="project" value="UniProtKB-UniRule"/>
</dbReference>
<dbReference type="InterPro" id="IPR011335">
    <property type="entry name" value="Restrct_endonuc-II-like"/>
</dbReference>
<evidence type="ECO:0000313" key="19">
    <source>
        <dbReference type="EMBL" id="BBF24031.1"/>
    </source>
</evidence>
<dbReference type="AlphaFoldDB" id="A0A2Z6IBX1"/>
<feature type="domain" description="UvrD-like helicase C-terminal" evidence="18">
    <location>
        <begin position="530"/>
        <end position="784"/>
    </location>
</feature>
<dbReference type="GO" id="GO:0043138">
    <property type="term" value="F:3'-5' DNA helicase activity"/>
    <property type="evidence" value="ECO:0007669"/>
    <property type="project" value="UniProtKB-UniRule"/>
</dbReference>
<dbReference type="PANTHER" id="PTHR11070:SF23">
    <property type="entry name" value="RECBCD ENZYME SUBUNIT RECB"/>
    <property type="match status" value="1"/>
</dbReference>
<dbReference type="Gene3D" id="3.40.50.300">
    <property type="entry name" value="P-loop containing nucleotide triphosphate hydrolases"/>
    <property type="match status" value="3"/>
</dbReference>
<dbReference type="InterPro" id="IPR014017">
    <property type="entry name" value="DNA_helicase_UvrD-like_C"/>
</dbReference>
<feature type="binding site" evidence="15">
    <location>
        <position position="1128"/>
    </location>
    <ligand>
        <name>Mg(2+)</name>
        <dbReference type="ChEBI" id="CHEBI:18420"/>
    </ligand>
</feature>
<keyword evidence="7 15" id="KW-0269">Exonuclease</keyword>
<dbReference type="InterPro" id="IPR000212">
    <property type="entry name" value="DNA_helicase_UvrD/REP"/>
</dbReference>
<dbReference type="PROSITE" id="PS51217">
    <property type="entry name" value="UVRD_HELICASE_CTER"/>
    <property type="match status" value="1"/>
</dbReference>
<keyword evidence="10 15" id="KW-0238">DNA-binding</keyword>
<dbReference type="Pfam" id="PF13361">
    <property type="entry name" value="UvrD_C"/>
    <property type="match status" value="1"/>
</dbReference>
<dbReference type="HAMAP" id="MF_01485">
    <property type="entry name" value="RecB"/>
    <property type="match status" value="1"/>
</dbReference>
<reference evidence="19 20" key="1">
    <citation type="journal article" date="2018" name="Int. J. Syst. Evol. Microbiol.">
        <title>Mesosutterella multiformis gen. nov., sp. nov., a member of the family Sutterellaceae and Sutterella megalosphaeroides sp. nov., isolated from human faeces.</title>
        <authorList>
            <person name="Sakamoto M."/>
            <person name="Ikeyama N."/>
            <person name="Kunihiro T."/>
            <person name="Iino T."/>
            <person name="Yuki M."/>
            <person name="Ohkuma M."/>
        </authorList>
    </citation>
    <scope>NUCLEOTIDE SEQUENCE [LARGE SCALE GENOMIC DNA]</scope>
    <source>
        <strain evidence="19 20">6FBBBH3</strain>
    </source>
</reference>
<keyword evidence="20" id="KW-1185">Reference proteome</keyword>
<feature type="binding site" evidence="15">
    <location>
        <position position="1141"/>
    </location>
    <ligand>
        <name>Mg(2+)</name>
        <dbReference type="ChEBI" id="CHEBI:18420"/>
    </ligand>
</feature>
<feature type="active site" description="For nuclease activity" evidence="15">
    <location>
        <position position="1141"/>
    </location>
</feature>
<evidence type="ECO:0000256" key="5">
    <source>
        <dbReference type="ARBA" id="ARBA00022801"/>
    </source>
</evidence>
<accession>A0A2Z6IBX1</accession>
<organism evidence="19 20">
    <name type="scientific">Sutterella megalosphaeroides</name>
    <dbReference type="NCBI Taxonomy" id="2494234"/>
    <lineage>
        <taxon>Bacteria</taxon>
        <taxon>Pseudomonadati</taxon>
        <taxon>Pseudomonadota</taxon>
        <taxon>Betaproteobacteria</taxon>
        <taxon>Burkholderiales</taxon>
        <taxon>Sutterellaceae</taxon>
        <taxon>Sutterella</taxon>
    </lineage>
</organism>
<name>A0A2Z6IBX1_9BURK</name>
<keyword evidence="6 15" id="KW-0347">Helicase</keyword>
<dbReference type="SUPFAM" id="SSF52980">
    <property type="entry name" value="Restriction endonuclease-like"/>
    <property type="match status" value="1"/>
</dbReference>
<dbReference type="CDD" id="cd22352">
    <property type="entry name" value="RecB_C-like"/>
    <property type="match status" value="1"/>
</dbReference>
<dbReference type="EC" id="5.6.2.4" evidence="15"/>